<protein>
    <submittedName>
        <fullName evidence="1">DUF3445 domain-containing protein</fullName>
    </submittedName>
</protein>
<organism evidence="1 2">
    <name type="scientific">Fibrella aquatilis</name>
    <dbReference type="NCBI Taxonomy" id="2817059"/>
    <lineage>
        <taxon>Bacteria</taxon>
        <taxon>Pseudomonadati</taxon>
        <taxon>Bacteroidota</taxon>
        <taxon>Cytophagia</taxon>
        <taxon>Cytophagales</taxon>
        <taxon>Spirosomataceae</taxon>
        <taxon>Fibrella</taxon>
    </lineage>
</organism>
<proteinExistence type="predicted"/>
<comment type="caution">
    <text evidence="1">The sequence shown here is derived from an EMBL/GenBank/DDBJ whole genome shotgun (WGS) entry which is preliminary data.</text>
</comment>
<dbReference type="InterPro" id="IPR021848">
    <property type="entry name" value="HODM_asu-like"/>
</dbReference>
<dbReference type="Pfam" id="PF11927">
    <property type="entry name" value="HODM_asu-like"/>
    <property type="match status" value="1"/>
</dbReference>
<sequence length="316" mass="35826">MLPHFPFGNQFNDRIGTSLLKEADPLLVVDSHYLNEVGLKRQLLTELPNYYFQSLPSSETGQWDVLGLVLDQLARHYPDQFLLKKAGLHWHWENRLLDETTSFTFDNTDTLPLPPLDWVGRQVQEDLLLLVGPGPSLVAGQLCFANAWCLDEKMGLPFWAIHAPITNIVEPMMRAAQKVMERLPAGRPIWRLNWSIKATDQLDLTSRHTPTQHAQLAALLPHLTADTVGQHLYVRIEYQTLTRLPRSQAILFGLHTYQNRLDRELTERPDAAQNLLNVLQTTPPALLDYKGITPFLPLLLAGLAAHIAYTQTRVSA</sequence>
<reference evidence="1 2" key="1">
    <citation type="submission" date="2021-03" db="EMBL/GenBank/DDBJ databases">
        <title>Fibrella sp. HMF5036 genome sequencing and assembly.</title>
        <authorList>
            <person name="Kang H."/>
            <person name="Kim H."/>
            <person name="Bae S."/>
            <person name="Joh K."/>
        </authorList>
    </citation>
    <scope>NUCLEOTIDE SEQUENCE [LARGE SCALE GENOMIC DNA]</scope>
    <source>
        <strain evidence="1 2">HMF5036</strain>
    </source>
</reference>
<name>A0A939GA35_9BACT</name>
<accession>A0A939GA35</accession>
<dbReference type="RefSeq" id="WP_207337057.1">
    <property type="nucleotide sequence ID" value="NZ_JAFMYU010000017.1"/>
</dbReference>
<dbReference type="EMBL" id="JAFMYU010000017">
    <property type="protein sequence ID" value="MBO0933090.1"/>
    <property type="molecule type" value="Genomic_DNA"/>
</dbReference>
<evidence type="ECO:0000313" key="1">
    <source>
        <dbReference type="EMBL" id="MBO0933090.1"/>
    </source>
</evidence>
<keyword evidence="2" id="KW-1185">Reference proteome</keyword>
<gene>
    <name evidence="1" type="ORF">J2I48_18925</name>
</gene>
<evidence type="ECO:0000313" key="2">
    <source>
        <dbReference type="Proteomes" id="UP000664795"/>
    </source>
</evidence>
<dbReference type="AlphaFoldDB" id="A0A939GA35"/>
<dbReference type="Proteomes" id="UP000664795">
    <property type="component" value="Unassembled WGS sequence"/>
</dbReference>